<dbReference type="EMBL" id="CAJFDH010000004">
    <property type="protein sequence ID" value="CAD5220102.1"/>
    <property type="molecule type" value="Genomic_DNA"/>
</dbReference>
<evidence type="ECO:0000313" key="3">
    <source>
        <dbReference type="Proteomes" id="UP000614601"/>
    </source>
</evidence>
<gene>
    <name evidence="2" type="ORF">BOKJ2_LOCUS8776</name>
</gene>
<dbReference type="EMBL" id="CAJFCW020000004">
    <property type="protein sequence ID" value="CAG9113217.1"/>
    <property type="molecule type" value="Genomic_DNA"/>
</dbReference>
<keyword evidence="3" id="KW-1185">Reference proteome</keyword>
<organism evidence="2 3">
    <name type="scientific">Bursaphelenchus okinawaensis</name>
    <dbReference type="NCBI Taxonomy" id="465554"/>
    <lineage>
        <taxon>Eukaryota</taxon>
        <taxon>Metazoa</taxon>
        <taxon>Ecdysozoa</taxon>
        <taxon>Nematoda</taxon>
        <taxon>Chromadorea</taxon>
        <taxon>Rhabditida</taxon>
        <taxon>Tylenchina</taxon>
        <taxon>Tylenchomorpha</taxon>
        <taxon>Aphelenchoidea</taxon>
        <taxon>Aphelenchoididae</taxon>
        <taxon>Bursaphelenchus</taxon>
    </lineage>
</organism>
<feature type="compositionally biased region" description="Basic and acidic residues" evidence="1">
    <location>
        <begin position="42"/>
        <end position="57"/>
    </location>
</feature>
<dbReference type="Proteomes" id="UP000614601">
    <property type="component" value="Unassembled WGS sequence"/>
</dbReference>
<proteinExistence type="predicted"/>
<evidence type="ECO:0000313" key="2">
    <source>
        <dbReference type="EMBL" id="CAD5220102.1"/>
    </source>
</evidence>
<accession>A0A811KX20</accession>
<name>A0A811KX20_9BILA</name>
<evidence type="ECO:0000256" key="1">
    <source>
        <dbReference type="SAM" id="MobiDB-lite"/>
    </source>
</evidence>
<comment type="caution">
    <text evidence="2">The sequence shown here is derived from an EMBL/GenBank/DDBJ whole genome shotgun (WGS) entry which is preliminary data.</text>
</comment>
<protein>
    <submittedName>
        <fullName evidence="2">Uncharacterized protein</fullName>
    </submittedName>
</protein>
<sequence length="72" mass="7975">MKLLGSVTLPDNHVPEKDLVSKKECTWPVEERVGLFRLLDTGTERPRGVSDKAEGEPRNLPSGDTIRPFSAT</sequence>
<reference evidence="2" key="1">
    <citation type="submission" date="2020-09" db="EMBL/GenBank/DDBJ databases">
        <authorList>
            <person name="Kikuchi T."/>
        </authorList>
    </citation>
    <scope>NUCLEOTIDE SEQUENCE</scope>
    <source>
        <strain evidence="2">SH1</strain>
    </source>
</reference>
<dbReference type="AlphaFoldDB" id="A0A811KX20"/>
<feature type="region of interest" description="Disordered" evidence="1">
    <location>
        <begin position="41"/>
        <end position="72"/>
    </location>
</feature>
<dbReference type="Proteomes" id="UP000783686">
    <property type="component" value="Unassembled WGS sequence"/>
</dbReference>